<feature type="binding site" evidence="12">
    <location>
        <position position="108"/>
    </location>
    <ligand>
        <name>substrate</name>
    </ligand>
</feature>
<feature type="binding site" evidence="13">
    <location>
        <position position="233"/>
    </location>
    <ligand>
        <name>Mg(2+)</name>
        <dbReference type="ChEBI" id="CHEBI:18420"/>
    </ligand>
</feature>
<name>C1B0R8_RHOOB</name>
<dbReference type="OrthoDB" id="2273115at2"/>
<dbReference type="InterPro" id="IPR036462">
    <property type="entry name" value="Fumarylacetoacetase_N_sf"/>
</dbReference>
<dbReference type="PATRIC" id="fig|632772.20.peg.2116"/>
<dbReference type="InterPro" id="IPR036663">
    <property type="entry name" value="Fumarylacetoacetase_C_sf"/>
</dbReference>
<dbReference type="InterPro" id="IPR005959">
    <property type="entry name" value="Fumarylacetoacetase"/>
</dbReference>
<gene>
    <name evidence="16" type="ordered locus">ROP_20210</name>
</gene>
<dbReference type="EMBL" id="AP011115">
    <property type="protein sequence ID" value="BAH50268.1"/>
    <property type="molecule type" value="Genomic_DNA"/>
</dbReference>
<feature type="domain" description="Fumarylacetoacetase N-terminal" evidence="15">
    <location>
        <begin position="15"/>
        <end position="98"/>
    </location>
</feature>
<evidence type="ECO:0000256" key="7">
    <source>
        <dbReference type="ARBA" id="ARBA00022837"/>
    </source>
</evidence>
<dbReference type="Proteomes" id="UP000002212">
    <property type="component" value="Chromosome"/>
</dbReference>
<dbReference type="NCBIfam" id="TIGR01266">
    <property type="entry name" value="fum_ac_acetase"/>
    <property type="match status" value="1"/>
</dbReference>
<feature type="binding site" evidence="13">
    <location>
        <position position="179"/>
    </location>
    <ligand>
        <name>Ca(2+)</name>
        <dbReference type="ChEBI" id="CHEBI:29108"/>
    </ligand>
</feature>
<dbReference type="GO" id="GO:0004334">
    <property type="term" value="F:fumarylacetoacetase activity"/>
    <property type="evidence" value="ECO:0007669"/>
    <property type="project" value="UniProtKB-EC"/>
</dbReference>
<dbReference type="PANTHER" id="PTHR43069:SF2">
    <property type="entry name" value="FUMARYLACETOACETASE"/>
    <property type="match status" value="1"/>
</dbReference>
<dbReference type="GO" id="GO:1902000">
    <property type="term" value="P:homogentisate catabolic process"/>
    <property type="evidence" value="ECO:0007669"/>
    <property type="project" value="TreeGrafter"/>
</dbReference>
<evidence type="ECO:0000313" key="16">
    <source>
        <dbReference type="EMBL" id="BAH50268.1"/>
    </source>
</evidence>
<feature type="binding site" evidence="13">
    <location>
        <position position="106"/>
    </location>
    <ligand>
        <name>Ca(2+)</name>
        <dbReference type="ChEBI" id="CHEBI:29108"/>
    </ligand>
</feature>
<feature type="binding site" evidence="12">
    <location>
        <position position="224"/>
    </location>
    <ligand>
        <name>substrate</name>
    </ligand>
</feature>
<dbReference type="STRING" id="632772.ROP_20210"/>
<evidence type="ECO:0000256" key="3">
    <source>
        <dbReference type="ARBA" id="ARBA00004782"/>
    </source>
</evidence>
<dbReference type="GO" id="GO:0006572">
    <property type="term" value="P:L-tyrosine catabolic process"/>
    <property type="evidence" value="ECO:0007669"/>
    <property type="project" value="UniProtKB-KW"/>
</dbReference>
<feature type="active site" description="Proton acceptor" evidence="11">
    <location>
        <position position="113"/>
    </location>
</feature>
<dbReference type="Pfam" id="PF09298">
    <property type="entry name" value="FAA_hydrolase_N"/>
    <property type="match status" value="1"/>
</dbReference>
<dbReference type="SUPFAM" id="SSF63433">
    <property type="entry name" value="Fumarylacetoacetate hydrolase, FAH, N-terminal domain"/>
    <property type="match status" value="1"/>
</dbReference>
<keyword evidence="5 13" id="KW-0479">Metal-binding</keyword>
<dbReference type="FunFam" id="3.90.850.10:FF:000011">
    <property type="entry name" value="Fumarylacetoacetase"/>
    <property type="match status" value="1"/>
</dbReference>
<feature type="binding site" evidence="12">
    <location>
        <position position="324"/>
    </location>
    <ligand>
        <name>substrate</name>
    </ligand>
</feature>
<dbReference type="HOGENOM" id="CLU_026207_2_1_11"/>
<comment type="cofactor">
    <cofactor evidence="1 13">
        <name>Ca(2+)</name>
        <dbReference type="ChEBI" id="CHEBI:29108"/>
    </cofactor>
</comment>
<dbReference type="Pfam" id="PF01557">
    <property type="entry name" value="FAA_hydrolase"/>
    <property type="match status" value="1"/>
</dbReference>
<comment type="pathway">
    <text evidence="3">Amino-acid degradation; L-phenylalanine degradation; acetoacetate and fumarate from L-phenylalanine: step 6/6.</text>
</comment>
<reference evidence="16 17" key="1">
    <citation type="submission" date="2009-03" db="EMBL/GenBank/DDBJ databases">
        <title>Comparison of the complete genome sequences of Rhodococcus erythropolis PR4 and Rhodococcus opacus B4.</title>
        <authorList>
            <person name="Takarada H."/>
            <person name="Sekine M."/>
            <person name="Hosoyama A."/>
            <person name="Yamada R."/>
            <person name="Fujisawa T."/>
            <person name="Omata S."/>
            <person name="Shimizu A."/>
            <person name="Tsukatani N."/>
            <person name="Tanikawa S."/>
            <person name="Fujita N."/>
            <person name="Harayama S."/>
        </authorList>
    </citation>
    <scope>NUCLEOTIDE SEQUENCE [LARGE SCALE GENOMIC DNA]</scope>
    <source>
        <strain evidence="16 17">B4</strain>
    </source>
</reference>
<evidence type="ECO:0000256" key="11">
    <source>
        <dbReference type="PIRSR" id="PIRSR605959-1"/>
    </source>
</evidence>
<evidence type="ECO:0000256" key="10">
    <source>
        <dbReference type="ARBA" id="ARBA00023232"/>
    </source>
</evidence>
<keyword evidence="10" id="KW-0585">Phenylalanine catabolism</keyword>
<dbReference type="UniPathway" id="UPA00139">
    <property type="reaction ID" value="UER00341"/>
</dbReference>
<dbReference type="EC" id="3.7.1.2" evidence="4"/>
<evidence type="ECO:0000313" key="17">
    <source>
        <dbReference type="Proteomes" id="UP000002212"/>
    </source>
</evidence>
<dbReference type="GO" id="GO:0046872">
    <property type="term" value="F:metal ion binding"/>
    <property type="evidence" value="ECO:0007669"/>
    <property type="project" value="UniProtKB-KW"/>
</dbReference>
<evidence type="ECO:0000256" key="12">
    <source>
        <dbReference type="PIRSR" id="PIRSR605959-2"/>
    </source>
</evidence>
<evidence type="ECO:0000256" key="6">
    <source>
        <dbReference type="ARBA" id="ARBA00022801"/>
    </source>
</evidence>
<evidence type="ECO:0000256" key="13">
    <source>
        <dbReference type="PIRSR" id="PIRSR605959-3"/>
    </source>
</evidence>
<feature type="binding site" evidence="12">
    <location>
        <position position="122"/>
    </location>
    <ligand>
        <name>substrate</name>
    </ligand>
</feature>
<feature type="binding site" evidence="13">
    <location>
        <position position="181"/>
    </location>
    <ligand>
        <name>Ca(2+)</name>
        <dbReference type="ChEBI" id="CHEBI:29108"/>
    </ligand>
</feature>
<feature type="binding site" evidence="13">
    <location>
        <position position="213"/>
    </location>
    <ligand>
        <name>Mg(2+)</name>
        <dbReference type="ChEBI" id="CHEBI:18420"/>
    </ligand>
</feature>
<dbReference type="Gene3D" id="2.30.30.230">
    <property type="entry name" value="Fumarylacetoacetase, N-terminal domain"/>
    <property type="match status" value="1"/>
</dbReference>
<feature type="domain" description="Fumarylacetoacetase-like C-terminal" evidence="14">
    <location>
        <begin position="107"/>
        <end position="386"/>
    </location>
</feature>
<feature type="binding site" evidence="13">
    <location>
        <position position="237"/>
    </location>
    <ligand>
        <name>Mg(2+)</name>
        <dbReference type="ChEBI" id="CHEBI:18420"/>
    </ligand>
</feature>
<dbReference type="GO" id="GO:0006559">
    <property type="term" value="P:L-phenylalanine catabolic process"/>
    <property type="evidence" value="ECO:0007669"/>
    <property type="project" value="UniProtKB-UniPathway"/>
</dbReference>
<dbReference type="SUPFAM" id="SSF56529">
    <property type="entry name" value="FAH"/>
    <property type="match status" value="1"/>
</dbReference>
<feature type="binding site" evidence="13">
    <location>
        <position position="213"/>
    </location>
    <ligand>
        <name>Ca(2+)</name>
        <dbReference type="ChEBI" id="CHEBI:29108"/>
    </ligand>
</feature>
<accession>C1B0R8</accession>
<dbReference type="InterPro" id="IPR011234">
    <property type="entry name" value="Fumarylacetoacetase-like_C"/>
</dbReference>
<evidence type="ECO:0000259" key="14">
    <source>
        <dbReference type="Pfam" id="PF01557"/>
    </source>
</evidence>
<protein>
    <recommendedName>
        <fullName evidence="4">fumarylacetoacetase</fullName>
        <ecNumber evidence="4">3.7.1.2</ecNumber>
    </recommendedName>
</protein>
<dbReference type="Gene3D" id="3.90.850.10">
    <property type="entry name" value="Fumarylacetoacetase-like, C-terminal domain"/>
    <property type="match status" value="1"/>
</dbReference>
<comment type="cofactor">
    <cofactor evidence="2 13">
        <name>Mg(2+)</name>
        <dbReference type="ChEBI" id="CHEBI:18420"/>
    </cofactor>
</comment>
<evidence type="ECO:0000256" key="1">
    <source>
        <dbReference type="ARBA" id="ARBA00001913"/>
    </source>
</evidence>
<evidence type="ECO:0000256" key="4">
    <source>
        <dbReference type="ARBA" id="ARBA00012094"/>
    </source>
</evidence>
<keyword evidence="9" id="KW-0828">Tyrosine catabolism</keyword>
<evidence type="ECO:0000256" key="5">
    <source>
        <dbReference type="ARBA" id="ARBA00022723"/>
    </source>
</evidence>
<keyword evidence="8 13" id="KW-0460">Magnesium</keyword>
<sequence length="393" mass="42347">MTVLDIPADSLFGLENLPYGVFSTPGSAPRVGVRVGDSVVDLAATLGDDVFAQPTLNAFMAQGRSRWTEVRGQITELVQGDIADTAVFAVADVTMHLPVAVADYVDFYASEFHASNLGRLFRPDSEPLMPNWKHLPVGYHGRSSTVIVSGTDVIRPCGQRKSPSQDAPDFGPSRRLDIEAEMGFLVGVPTELGETITPDQFAEYVFGAVVVNDWSARDIQAWEYVPLGPFLGKSFATSISPWVVPLDALEAARIDTPTQDPQPLPYLRGEEKWGLDIDLAVEWNGHVVSRPPYAQMYWSPAQMLAHTTVNGAAASTGDMFASGTISGPEKDQRGAFIELTWGGQEPVVVGDEKRTFLEDGDEIAISATAPGPNGTRIGFGEVRARIAPPVSTS</sequence>
<evidence type="ECO:0000256" key="8">
    <source>
        <dbReference type="ARBA" id="ARBA00022842"/>
    </source>
</evidence>
<keyword evidence="7 13" id="KW-0106">Calcium</keyword>
<feature type="binding site" evidence="12">
    <location>
        <position position="220"/>
    </location>
    <ligand>
        <name>substrate</name>
    </ligand>
</feature>
<evidence type="ECO:0000259" key="15">
    <source>
        <dbReference type="Pfam" id="PF09298"/>
    </source>
</evidence>
<dbReference type="PANTHER" id="PTHR43069">
    <property type="entry name" value="FUMARYLACETOACETASE"/>
    <property type="match status" value="1"/>
</dbReference>
<dbReference type="KEGG" id="rop:ROP_20210"/>
<evidence type="ECO:0000256" key="9">
    <source>
        <dbReference type="ARBA" id="ARBA00022878"/>
    </source>
</evidence>
<dbReference type="InterPro" id="IPR015377">
    <property type="entry name" value="Fumarylacetoacetase_N"/>
</dbReference>
<keyword evidence="6 16" id="KW-0378">Hydrolase</keyword>
<dbReference type="AlphaFoldDB" id="C1B0R8"/>
<proteinExistence type="predicted"/>
<evidence type="ECO:0000256" key="2">
    <source>
        <dbReference type="ARBA" id="ARBA00001946"/>
    </source>
</evidence>
<organism evidence="16 17">
    <name type="scientific">Rhodococcus opacus (strain B4)</name>
    <dbReference type="NCBI Taxonomy" id="632772"/>
    <lineage>
        <taxon>Bacteria</taxon>
        <taxon>Bacillati</taxon>
        <taxon>Actinomycetota</taxon>
        <taxon>Actinomycetes</taxon>
        <taxon>Mycobacteriales</taxon>
        <taxon>Nocardiaceae</taxon>
        <taxon>Rhodococcus</taxon>
    </lineage>
</organism>
<dbReference type="RefSeq" id="WP_012689224.1">
    <property type="nucleotide sequence ID" value="NC_012522.1"/>
</dbReference>